<sequence>MNDRPDELAEAPFLSSIAEPDDHAGHRKRVRERFLKVGGDALEDYELLELALQLVIPRRDTKALAKTLMREFGSFSGVFNASQARLVKIKGLSDTTIAHLKVIQAVAARFGRDRIDSEQPILASWTQLIDYCRSQMAFESIEQFRILFLDKKNRLIADEVQQTGTVDHTPVYPREVIKRTLELSATALILVHNHPSGDPAPSSADVRMTKEISDIAKPLGITLHDHIIIGKSGHASLRGLKLL</sequence>
<evidence type="ECO:0000256" key="3">
    <source>
        <dbReference type="ARBA" id="ARBA00022801"/>
    </source>
</evidence>
<dbReference type="PROSITE" id="PS01302">
    <property type="entry name" value="UPF0758"/>
    <property type="match status" value="1"/>
</dbReference>
<dbReference type="GO" id="GO:0008237">
    <property type="term" value="F:metallopeptidase activity"/>
    <property type="evidence" value="ECO:0007669"/>
    <property type="project" value="UniProtKB-KW"/>
</dbReference>
<keyword evidence="5" id="KW-0482">Metalloprotease</keyword>
<dbReference type="GO" id="GO:0046872">
    <property type="term" value="F:metal ion binding"/>
    <property type="evidence" value="ECO:0007669"/>
    <property type="project" value="UniProtKB-KW"/>
</dbReference>
<dbReference type="InterPro" id="IPR010994">
    <property type="entry name" value="RuvA_2-like"/>
</dbReference>
<evidence type="ECO:0000313" key="9">
    <source>
        <dbReference type="Proteomes" id="UP000182258"/>
    </source>
</evidence>
<keyword evidence="2" id="KW-0479">Metal-binding</keyword>
<evidence type="ECO:0000256" key="6">
    <source>
        <dbReference type="RuleBase" id="RU003797"/>
    </source>
</evidence>
<keyword evidence="1" id="KW-0645">Protease</keyword>
<evidence type="ECO:0000256" key="4">
    <source>
        <dbReference type="ARBA" id="ARBA00022833"/>
    </source>
</evidence>
<dbReference type="PANTHER" id="PTHR30471:SF3">
    <property type="entry name" value="UPF0758 PROTEIN YEES-RELATED"/>
    <property type="match status" value="1"/>
</dbReference>
<keyword evidence="3" id="KW-0378">Hydrolase</keyword>
<evidence type="ECO:0000256" key="2">
    <source>
        <dbReference type="ARBA" id="ARBA00022723"/>
    </source>
</evidence>
<dbReference type="Pfam" id="PF20582">
    <property type="entry name" value="UPF0758_N"/>
    <property type="match status" value="1"/>
</dbReference>
<dbReference type="InterPro" id="IPR020891">
    <property type="entry name" value="UPF0758_CS"/>
</dbReference>
<dbReference type="SUPFAM" id="SSF47781">
    <property type="entry name" value="RuvA domain 2-like"/>
    <property type="match status" value="1"/>
</dbReference>
<dbReference type="PROSITE" id="PS50249">
    <property type="entry name" value="MPN"/>
    <property type="match status" value="1"/>
</dbReference>
<gene>
    <name evidence="8" type="ORF">SAMN04488059_107136</name>
</gene>
<dbReference type="PANTHER" id="PTHR30471">
    <property type="entry name" value="DNA REPAIR PROTEIN RADC"/>
    <property type="match status" value="1"/>
</dbReference>
<name>A0A1I1KPJ7_9HYPH</name>
<dbReference type="OrthoDB" id="9804482at2"/>
<accession>A0A1I1KPJ7</accession>
<organism evidence="8 9">
    <name type="scientific">Devosia psychrophila</name>
    <dbReference type="NCBI Taxonomy" id="728005"/>
    <lineage>
        <taxon>Bacteria</taxon>
        <taxon>Pseudomonadati</taxon>
        <taxon>Pseudomonadota</taxon>
        <taxon>Alphaproteobacteria</taxon>
        <taxon>Hyphomicrobiales</taxon>
        <taxon>Devosiaceae</taxon>
        <taxon>Devosia</taxon>
    </lineage>
</organism>
<keyword evidence="4" id="KW-0862">Zinc</keyword>
<dbReference type="AlphaFoldDB" id="A0A1I1KPJ7"/>
<reference evidence="8 9" key="1">
    <citation type="submission" date="2016-10" db="EMBL/GenBank/DDBJ databases">
        <authorList>
            <person name="de Groot N.N."/>
        </authorList>
    </citation>
    <scope>NUCLEOTIDE SEQUENCE [LARGE SCALE GENOMIC DNA]</scope>
    <source>
        <strain evidence="8 9">CGMCC 1.10210</strain>
    </source>
</reference>
<dbReference type="InterPro" id="IPR001405">
    <property type="entry name" value="UPF0758"/>
</dbReference>
<dbReference type="InterPro" id="IPR046778">
    <property type="entry name" value="UPF0758_N"/>
</dbReference>
<proteinExistence type="inferred from homology"/>
<evidence type="ECO:0000256" key="1">
    <source>
        <dbReference type="ARBA" id="ARBA00022670"/>
    </source>
</evidence>
<dbReference type="InterPro" id="IPR025657">
    <property type="entry name" value="RadC_JAB"/>
</dbReference>
<dbReference type="Proteomes" id="UP000182258">
    <property type="component" value="Unassembled WGS sequence"/>
</dbReference>
<dbReference type="NCBIfam" id="NF000642">
    <property type="entry name" value="PRK00024.1"/>
    <property type="match status" value="1"/>
</dbReference>
<dbReference type="CDD" id="cd08071">
    <property type="entry name" value="MPN_DUF2466"/>
    <property type="match status" value="1"/>
</dbReference>
<dbReference type="STRING" id="728005.SAMN04488059_107136"/>
<evidence type="ECO:0000313" key="8">
    <source>
        <dbReference type="EMBL" id="SFC60063.1"/>
    </source>
</evidence>
<feature type="domain" description="MPN" evidence="7">
    <location>
        <begin position="121"/>
        <end position="243"/>
    </location>
</feature>
<dbReference type="Gene3D" id="3.40.140.10">
    <property type="entry name" value="Cytidine Deaminase, domain 2"/>
    <property type="match status" value="1"/>
</dbReference>
<dbReference type="NCBIfam" id="TIGR00608">
    <property type="entry name" value="radc"/>
    <property type="match status" value="1"/>
</dbReference>
<dbReference type="GO" id="GO:0006508">
    <property type="term" value="P:proteolysis"/>
    <property type="evidence" value="ECO:0007669"/>
    <property type="project" value="UniProtKB-KW"/>
</dbReference>
<dbReference type="SUPFAM" id="SSF102712">
    <property type="entry name" value="JAB1/MPN domain"/>
    <property type="match status" value="1"/>
</dbReference>
<protein>
    <submittedName>
        <fullName evidence="8">DNA repair protein RadC</fullName>
    </submittedName>
</protein>
<evidence type="ECO:0000259" key="7">
    <source>
        <dbReference type="PROSITE" id="PS50249"/>
    </source>
</evidence>
<evidence type="ECO:0000256" key="5">
    <source>
        <dbReference type="ARBA" id="ARBA00023049"/>
    </source>
</evidence>
<dbReference type="InterPro" id="IPR037518">
    <property type="entry name" value="MPN"/>
</dbReference>
<dbReference type="RefSeq" id="WP_082102058.1">
    <property type="nucleotide sequence ID" value="NZ_FOMB01000007.1"/>
</dbReference>
<dbReference type="Pfam" id="PF04002">
    <property type="entry name" value="RadC"/>
    <property type="match status" value="1"/>
</dbReference>
<dbReference type="EMBL" id="FOMB01000007">
    <property type="protein sequence ID" value="SFC60063.1"/>
    <property type="molecule type" value="Genomic_DNA"/>
</dbReference>
<dbReference type="Gene3D" id="1.10.150.20">
    <property type="entry name" value="5' to 3' exonuclease, C-terminal subdomain"/>
    <property type="match status" value="1"/>
</dbReference>
<comment type="similarity">
    <text evidence="6">Belongs to the UPF0758 family.</text>
</comment>